<evidence type="ECO:0000256" key="1">
    <source>
        <dbReference type="PIRSR" id="PIRSR605493-1"/>
    </source>
</evidence>
<keyword evidence="1" id="KW-0479">Metal-binding</keyword>
<proteinExistence type="predicted"/>
<comment type="cofactor">
    <cofactor evidence="1">
        <name>Mg(2+)</name>
        <dbReference type="ChEBI" id="CHEBI:18420"/>
    </cofactor>
</comment>
<gene>
    <name evidence="2" type="ORF">GCM10011374_18760</name>
</gene>
<feature type="binding site" evidence="1">
    <location>
        <position position="3"/>
    </location>
    <ligand>
        <name>substrate</name>
    </ligand>
</feature>
<organism evidence="2 3">
    <name type="scientific">Kocuria dechangensis</name>
    <dbReference type="NCBI Taxonomy" id="1176249"/>
    <lineage>
        <taxon>Bacteria</taxon>
        <taxon>Bacillati</taxon>
        <taxon>Actinomycetota</taxon>
        <taxon>Actinomycetes</taxon>
        <taxon>Micrococcales</taxon>
        <taxon>Micrococcaceae</taxon>
        <taxon>Kocuria</taxon>
    </lineage>
</organism>
<dbReference type="Pfam" id="PF03737">
    <property type="entry name" value="RraA-like"/>
    <property type="match status" value="1"/>
</dbReference>
<dbReference type="InterPro" id="IPR036704">
    <property type="entry name" value="RraA/RraA-like_sf"/>
</dbReference>
<comment type="caution">
    <text evidence="2">The sequence shown here is derived from an EMBL/GenBank/DDBJ whole genome shotgun (WGS) entry which is preliminary data.</text>
</comment>
<feature type="binding site" evidence="1">
    <location>
        <position position="4"/>
    </location>
    <ligand>
        <name>Mg(2+)</name>
        <dbReference type="ChEBI" id="CHEBI:18420"/>
    </ligand>
</feature>
<reference evidence="2" key="1">
    <citation type="journal article" date="2014" name="Int. J. Syst. Evol. Microbiol.">
        <title>Complete genome sequence of Corynebacterium casei LMG S-19264T (=DSM 44701T), isolated from a smear-ripened cheese.</title>
        <authorList>
            <consortium name="US DOE Joint Genome Institute (JGI-PGF)"/>
            <person name="Walter F."/>
            <person name="Albersmeier A."/>
            <person name="Kalinowski J."/>
            <person name="Ruckert C."/>
        </authorList>
    </citation>
    <scope>NUCLEOTIDE SEQUENCE</scope>
    <source>
        <strain evidence="2">CGMCC 1.12187</strain>
    </source>
</reference>
<dbReference type="Proteomes" id="UP000638848">
    <property type="component" value="Unassembled WGS sequence"/>
</dbReference>
<dbReference type="SUPFAM" id="SSF89562">
    <property type="entry name" value="RraA-like"/>
    <property type="match status" value="1"/>
</dbReference>
<evidence type="ECO:0008006" key="4">
    <source>
        <dbReference type="Google" id="ProtNLM"/>
    </source>
</evidence>
<dbReference type="GO" id="GO:0046872">
    <property type="term" value="F:metal ion binding"/>
    <property type="evidence" value="ECO:0007669"/>
    <property type="project" value="UniProtKB-KW"/>
</dbReference>
<dbReference type="EMBL" id="BMEQ01000008">
    <property type="protein sequence ID" value="GGG56116.1"/>
    <property type="molecule type" value="Genomic_DNA"/>
</dbReference>
<dbReference type="InterPro" id="IPR005493">
    <property type="entry name" value="RraA/RraA-like"/>
</dbReference>
<sequence length="123" mass="12937">MCRDVETILATGYPMWSSGRFMRTGKDRVRVAAVQQPLTVDGVTIRPGDLVCGDEDGVVVVPADRAGEVADLAARIDAAEDAIVAAVRSGLTLTEARAAHGYHALQTARTTAARTSAAQEATR</sequence>
<dbReference type="Gene3D" id="3.50.30.40">
    <property type="entry name" value="Ribonuclease E inhibitor RraA/RraA-like"/>
    <property type="match status" value="1"/>
</dbReference>
<evidence type="ECO:0000313" key="2">
    <source>
        <dbReference type="EMBL" id="GGG56116.1"/>
    </source>
</evidence>
<reference evidence="2" key="2">
    <citation type="submission" date="2020-09" db="EMBL/GenBank/DDBJ databases">
        <authorList>
            <person name="Sun Q."/>
            <person name="Zhou Y."/>
        </authorList>
    </citation>
    <scope>NUCLEOTIDE SEQUENCE</scope>
    <source>
        <strain evidence="2">CGMCC 1.12187</strain>
    </source>
</reference>
<keyword evidence="1" id="KW-0460">Magnesium</keyword>
<name>A0A917LTL0_9MICC</name>
<accession>A0A917LTL0</accession>
<keyword evidence="3" id="KW-1185">Reference proteome</keyword>
<evidence type="ECO:0000313" key="3">
    <source>
        <dbReference type="Proteomes" id="UP000638848"/>
    </source>
</evidence>
<dbReference type="AlphaFoldDB" id="A0A917LTL0"/>
<protein>
    <recommendedName>
        <fullName evidence="4">Oxaloacetate decarboxylase</fullName>
    </recommendedName>
</protein>